<comment type="similarity">
    <text evidence="5">Belongs to the ribulose-phosphate 3-epimerase family.</text>
</comment>
<organism evidence="15 16">
    <name type="scientific">Paramuricea clavata</name>
    <name type="common">Red gorgonian</name>
    <name type="synonym">Violescent sea-whip</name>
    <dbReference type="NCBI Taxonomy" id="317549"/>
    <lineage>
        <taxon>Eukaryota</taxon>
        <taxon>Metazoa</taxon>
        <taxon>Cnidaria</taxon>
        <taxon>Anthozoa</taxon>
        <taxon>Octocorallia</taxon>
        <taxon>Malacalcyonacea</taxon>
        <taxon>Plexauridae</taxon>
        <taxon>Paramuricea</taxon>
    </lineage>
</organism>
<feature type="non-terminal residue" evidence="15">
    <location>
        <position position="117"/>
    </location>
</feature>
<evidence type="ECO:0000256" key="2">
    <source>
        <dbReference type="ARBA" id="ARBA00001936"/>
    </source>
</evidence>
<accession>A0A6S7ILE0</accession>
<keyword evidence="9" id="KW-0862">Zinc</keyword>
<proteinExistence type="inferred from homology"/>
<evidence type="ECO:0000256" key="11">
    <source>
        <dbReference type="ARBA" id="ARBA00023211"/>
    </source>
</evidence>
<dbReference type="SUPFAM" id="SSF51366">
    <property type="entry name" value="Ribulose-phoshate binding barrel"/>
    <property type="match status" value="1"/>
</dbReference>
<dbReference type="GO" id="GO:0006091">
    <property type="term" value="P:generation of precursor metabolites and energy"/>
    <property type="evidence" value="ECO:0007669"/>
    <property type="project" value="UniProtKB-ARBA"/>
</dbReference>
<dbReference type="InterPro" id="IPR011060">
    <property type="entry name" value="RibuloseP-bd_barrel"/>
</dbReference>
<evidence type="ECO:0000313" key="15">
    <source>
        <dbReference type="EMBL" id="CAB4019944.1"/>
    </source>
</evidence>
<dbReference type="Proteomes" id="UP001152795">
    <property type="component" value="Unassembled WGS sequence"/>
</dbReference>
<comment type="subunit">
    <text evidence="6">Homodimer.</text>
</comment>
<dbReference type="GO" id="GO:0006163">
    <property type="term" value="P:purine nucleotide metabolic process"/>
    <property type="evidence" value="ECO:0007669"/>
    <property type="project" value="UniProtKB-ARBA"/>
</dbReference>
<dbReference type="AlphaFoldDB" id="A0A6S7ILE0"/>
<dbReference type="PANTHER" id="PTHR11749">
    <property type="entry name" value="RIBULOSE-5-PHOSPHATE-3-EPIMERASE"/>
    <property type="match status" value="1"/>
</dbReference>
<name>A0A6S7ILE0_PARCT</name>
<dbReference type="GO" id="GO:0004750">
    <property type="term" value="F:D-ribulose-phosphate 3-epimerase activity"/>
    <property type="evidence" value="ECO:0007669"/>
    <property type="project" value="UniProtKB-EC"/>
</dbReference>
<gene>
    <name evidence="15" type="ORF">PACLA_8A068249</name>
</gene>
<evidence type="ECO:0000313" key="16">
    <source>
        <dbReference type="Proteomes" id="UP001152795"/>
    </source>
</evidence>
<keyword evidence="8" id="KW-0479">Metal-binding</keyword>
<keyword evidence="10" id="KW-0408">Iron</keyword>
<evidence type="ECO:0000256" key="3">
    <source>
        <dbReference type="ARBA" id="ARBA00001947"/>
    </source>
</evidence>
<keyword evidence="11" id="KW-0464">Manganese</keyword>
<keyword evidence="13" id="KW-0119">Carbohydrate metabolism</keyword>
<evidence type="ECO:0000256" key="9">
    <source>
        <dbReference type="ARBA" id="ARBA00022833"/>
    </source>
</evidence>
<dbReference type="InterPro" id="IPR000056">
    <property type="entry name" value="Ribul_P_3_epim-like"/>
</dbReference>
<dbReference type="OrthoDB" id="1927044at2759"/>
<dbReference type="FunFam" id="3.20.20.70:FF:000191">
    <property type="entry name" value="ribulose-phosphate 3-epimerase isoform X2"/>
    <property type="match status" value="1"/>
</dbReference>
<evidence type="ECO:0000256" key="7">
    <source>
        <dbReference type="ARBA" id="ARBA00013188"/>
    </source>
</evidence>
<dbReference type="InterPro" id="IPR013785">
    <property type="entry name" value="Aldolase_TIM"/>
</dbReference>
<evidence type="ECO:0000256" key="13">
    <source>
        <dbReference type="ARBA" id="ARBA00023277"/>
    </source>
</evidence>
<dbReference type="GO" id="GO:1901135">
    <property type="term" value="P:carbohydrate derivative metabolic process"/>
    <property type="evidence" value="ECO:0007669"/>
    <property type="project" value="UniProtKB-ARBA"/>
</dbReference>
<keyword evidence="12" id="KW-0413">Isomerase</keyword>
<dbReference type="GO" id="GO:0005975">
    <property type="term" value="P:carbohydrate metabolic process"/>
    <property type="evidence" value="ECO:0007669"/>
    <property type="project" value="InterPro"/>
</dbReference>
<keyword evidence="16" id="KW-1185">Reference proteome</keyword>
<dbReference type="Pfam" id="PF00834">
    <property type="entry name" value="Ribul_P_3_epim"/>
    <property type="match status" value="1"/>
</dbReference>
<dbReference type="GO" id="GO:0046872">
    <property type="term" value="F:metal ion binding"/>
    <property type="evidence" value="ECO:0007669"/>
    <property type="project" value="UniProtKB-KW"/>
</dbReference>
<sequence>MAGKCCPKCKIGPSILNADLSCLANECQKLLECGSDYLHLDVMDGHFVPNLTFGAPLVKCLRKKIPNAFFDMHMMVAKPEQWVKDMADAGADQYTFHLEATDKPLELIQMIKDAGMK</sequence>
<comment type="cofactor">
    <cofactor evidence="4">
        <name>Fe(2+)</name>
        <dbReference type="ChEBI" id="CHEBI:29033"/>
    </cofactor>
</comment>
<dbReference type="EC" id="5.1.3.1" evidence="7"/>
<dbReference type="EMBL" id="CACRXK020010704">
    <property type="protein sequence ID" value="CAB4019944.1"/>
    <property type="molecule type" value="Genomic_DNA"/>
</dbReference>
<evidence type="ECO:0000256" key="8">
    <source>
        <dbReference type="ARBA" id="ARBA00022723"/>
    </source>
</evidence>
<comment type="caution">
    <text evidence="15">The sequence shown here is derived from an EMBL/GenBank/DDBJ whole genome shotgun (WGS) entry which is preliminary data.</text>
</comment>
<evidence type="ECO:0000256" key="5">
    <source>
        <dbReference type="ARBA" id="ARBA00009541"/>
    </source>
</evidence>
<comment type="catalytic activity">
    <reaction evidence="1">
        <text>D-ribulose 5-phosphate = D-xylulose 5-phosphate</text>
        <dbReference type="Rhea" id="RHEA:13677"/>
        <dbReference type="ChEBI" id="CHEBI:57737"/>
        <dbReference type="ChEBI" id="CHEBI:58121"/>
        <dbReference type="EC" id="5.1.3.1"/>
    </reaction>
</comment>
<dbReference type="PROSITE" id="PS01085">
    <property type="entry name" value="RIBUL_P_3_EPIMER_1"/>
    <property type="match status" value="1"/>
</dbReference>
<evidence type="ECO:0000256" key="12">
    <source>
        <dbReference type="ARBA" id="ARBA00023235"/>
    </source>
</evidence>
<comment type="function">
    <text evidence="14">Catalyzes the reversible epimerization of D-ribulose 5-phosphate to D-xylulose 5-phosphate.</text>
</comment>
<dbReference type="GO" id="GO:0046496">
    <property type="term" value="P:nicotinamide nucleotide metabolic process"/>
    <property type="evidence" value="ECO:0007669"/>
    <property type="project" value="UniProtKB-ARBA"/>
</dbReference>
<evidence type="ECO:0000256" key="14">
    <source>
        <dbReference type="ARBA" id="ARBA00057323"/>
    </source>
</evidence>
<comment type="cofactor">
    <cofactor evidence="3">
        <name>Zn(2+)</name>
        <dbReference type="ChEBI" id="CHEBI:29105"/>
    </cofactor>
</comment>
<protein>
    <recommendedName>
        <fullName evidence="7">ribulose-phosphate 3-epimerase</fullName>
        <ecNumber evidence="7">5.1.3.1</ecNumber>
    </recommendedName>
</protein>
<evidence type="ECO:0000256" key="10">
    <source>
        <dbReference type="ARBA" id="ARBA00023004"/>
    </source>
</evidence>
<evidence type="ECO:0000256" key="6">
    <source>
        <dbReference type="ARBA" id="ARBA00011738"/>
    </source>
</evidence>
<dbReference type="Gene3D" id="3.20.20.70">
    <property type="entry name" value="Aldolase class I"/>
    <property type="match status" value="1"/>
</dbReference>
<reference evidence="15" key="1">
    <citation type="submission" date="2020-04" db="EMBL/GenBank/DDBJ databases">
        <authorList>
            <person name="Alioto T."/>
            <person name="Alioto T."/>
            <person name="Gomez Garrido J."/>
        </authorList>
    </citation>
    <scope>NUCLEOTIDE SEQUENCE</scope>
    <source>
        <strain evidence="15">A484AB</strain>
    </source>
</reference>
<dbReference type="CDD" id="cd00429">
    <property type="entry name" value="RPE"/>
    <property type="match status" value="1"/>
</dbReference>
<comment type="cofactor">
    <cofactor evidence="2">
        <name>Mn(2+)</name>
        <dbReference type="ChEBI" id="CHEBI:29035"/>
    </cofactor>
</comment>
<evidence type="ECO:0000256" key="1">
    <source>
        <dbReference type="ARBA" id="ARBA00001782"/>
    </source>
</evidence>
<evidence type="ECO:0000256" key="4">
    <source>
        <dbReference type="ARBA" id="ARBA00001954"/>
    </source>
</evidence>